<organism evidence="5 6">
    <name type="scientific">Musca domestica</name>
    <name type="common">House fly</name>
    <dbReference type="NCBI Taxonomy" id="7370"/>
    <lineage>
        <taxon>Eukaryota</taxon>
        <taxon>Metazoa</taxon>
        <taxon>Ecdysozoa</taxon>
        <taxon>Arthropoda</taxon>
        <taxon>Hexapoda</taxon>
        <taxon>Insecta</taxon>
        <taxon>Pterygota</taxon>
        <taxon>Neoptera</taxon>
        <taxon>Endopterygota</taxon>
        <taxon>Diptera</taxon>
        <taxon>Brachycera</taxon>
        <taxon>Muscomorpha</taxon>
        <taxon>Muscoidea</taxon>
        <taxon>Muscidae</taxon>
        <taxon>Musca</taxon>
    </lineage>
</organism>
<evidence type="ECO:0000313" key="5">
    <source>
        <dbReference type="Proteomes" id="UP001652621"/>
    </source>
</evidence>
<dbReference type="InterPro" id="IPR007187">
    <property type="entry name" value="Nucleoporin_Nup133/Nup155_C"/>
</dbReference>
<dbReference type="GeneID" id="105262474"/>
<evidence type="ECO:0000256" key="3">
    <source>
        <dbReference type="ARBA" id="ARBA00023242"/>
    </source>
</evidence>
<dbReference type="RefSeq" id="XP_058985751.1">
    <property type="nucleotide sequence ID" value="XM_059129768.1"/>
</dbReference>
<evidence type="ECO:0000259" key="4">
    <source>
        <dbReference type="Pfam" id="PF03177"/>
    </source>
</evidence>
<feature type="domain" description="Nucleoporin Nup133/Nup155-like C-terminal" evidence="4">
    <location>
        <begin position="37"/>
        <end position="248"/>
    </location>
</feature>
<sequence>MIVLDIKKELASEFDVSDKGQLRHFLGMEIEREVRWLEIARVQKNVLDAVSENAAKNPEAIKAANELNKSLFDITQLYENYADRFSLWECKLTILNCSHHNDPLLIESVWSHIIENVINSANSVQEKATCLFAKIEALFKEFGESGHCFPLAFIIRELELKACQLKLPEGIVPEKLAALNIDLELLMEYYSRMISINERIWANEGNEWHLVQSSIRVISLLSNNAHTLWSRSRRRIIGKAQDMVSVCLNICYQKPGTERMQQTLKELQCNFQRNLP</sequence>
<keyword evidence="5" id="KW-1185">Reference proteome</keyword>
<comment type="subcellular location">
    <subcellularLocation>
        <location evidence="1">Nucleus</location>
    </subcellularLocation>
</comment>
<dbReference type="InterPro" id="IPR042538">
    <property type="entry name" value="Nucleoporin_Nup155_C_3"/>
</dbReference>
<dbReference type="PANTHER" id="PTHR10350">
    <property type="entry name" value="NUCLEAR PORE COMPLEX PROTEIN NUP155"/>
    <property type="match status" value="1"/>
</dbReference>
<protein>
    <submittedName>
        <fullName evidence="6">Nuclear pore complex protein Nup154-like</fullName>
    </submittedName>
</protein>
<reference evidence="6" key="1">
    <citation type="submission" date="2025-08" db="UniProtKB">
        <authorList>
            <consortium name="RefSeq"/>
        </authorList>
    </citation>
    <scope>IDENTIFICATION</scope>
    <source>
        <strain evidence="6">Aabys</strain>
        <tissue evidence="6">Whole body</tissue>
    </source>
</reference>
<dbReference type="InterPro" id="IPR004870">
    <property type="entry name" value="Nucleoporin_Nup155"/>
</dbReference>
<dbReference type="Gene3D" id="1.20.120.1880">
    <property type="entry name" value="Nucleoporin, helical C-terminal domain"/>
    <property type="match status" value="1"/>
</dbReference>
<proteinExistence type="predicted"/>
<dbReference type="Pfam" id="PF03177">
    <property type="entry name" value="Nucleoporin_C"/>
    <property type="match status" value="1"/>
</dbReference>
<gene>
    <name evidence="6" type="primary">LOC105262474</name>
</gene>
<evidence type="ECO:0000256" key="1">
    <source>
        <dbReference type="ARBA" id="ARBA00004123"/>
    </source>
</evidence>
<name>A0ABM3VJ01_MUSDO</name>
<dbReference type="PANTHER" id="PTHR10350:SF6">
    <property type="entry name" value="NUCLEAR PORE COMPLEX PROTEIN NUP155"/>
    <property type="match status" value="1"/>
</dbReference>
<keyword evidence="3" id="KW-0539">Nucleus</keyword>
<dbReference type="Proteomes" id="UP001652621">
    <property type="component" value="Unplaced"/>
</dbReference>
<keyword evidence="2" id="KW-0813">Transport</keyword>
<accession>A0ABM3VJ01</accession>
<evidence type="ECO:0000256" key="2">
    <source>
        <dbReference type="ARBA" id="ARBA00022448"/>
    </source>
</evidence>
<evidence type="ECO:0000313" key="6">
    <source>
        <dbReference type="RefSeq" id="XP_058985751.1"/>
    </source>
</evidence>